<name>A0A542EGI1_9MICO</name>
<accession>A0A542EGI1</accession>
<protein>
    <submittedName>
        <fullName evidence="1">Uncharacterized protein</fullName>
    </submittedName>
</protein>
<comment type="caution">
    <text evidence="1">The sequence shown here is derived from an EMBL/GenBank/DDBJ whole genome shotgun (WGS) entry which is preliminary data.</text>
</comment>
<dbReference type="AlphaFoldDB" id="A0A542EGI1"/>
<keyword evidence="2" id="KW-1185">Reference proteome</keyword>
<dbReference type="Proteomes" id="UP000320806">
    <property type="component" value="Unassembled WGS sequence"/>
</dbReference>
<organism evidence="1 2">
    <name type="scientific">Yimella lutea</name>
    <dbReference type="NCBI Taxonomy" id="587872"/>
    <lineage>
        <taxon>Bacteria</taxon>
        <taxon>Bacillati</taxon>
        <taxon>Actinomycetota</taxon>
        <taxon>Actinomycetes</taxon>
        <taxon>Micrococcales</taxon>
        <taxon>Dermacoccaceae</taxon>
        <taxon>Yimella</taxon>
    </lineage>
</organism>
<reference evidence="1 2" key="1">
    <citation type="submission" date="2019-06" db="EMBL/GenBank/DDBJ databases">
        <title>Sequencing the genomes of 1000 actinobacteria strains.</title>
        <authorList>
            <person name="Klenk H.-P."/>
        </authorList>
    </citation>
    <scope>NUCLEOTIDE SEQUENCE [LARGE SCALE GENOMIC DNA]</scope>
    <source>
        <strain evidence="1 2">DSM 19828</strain>
    </source>
</reference>
<sequence>MSIFHGRRTVSIMLVDRLAHDMCSQPQPDTERILRLALRSPETEKAIRRAVRRASRNLSPATVDEITDQVRSKVHAALGRSIMGTPGAPPTFHPSKVADGASFSGWLDRFCTPVAAHEVASFLRSWRPATPIDPTDLADLEVPWMVPSAARAREDLIDQIAQGLHHDQSALRGSSRHLRLANALARGLNLKPLMRPTFEGPHQRSEFLSWVATDEGVAAVVFALGRIASGKETACPIRHLRVVEQMVSHHKVSELRRLLDQQDVVLRQMLTAAAVPRPVPKQSLCQQLIANLQTQNPQAVPGRITKLVRTWATAAAELEVSEWRDPNAAEKTPQQRQVEWAKFSSCAVDAADNTTTFAGMTPVQISARLDEMFNALEQAAVAHAEEIA</sequence>
<proteinExistence type="predicted"/>
<gene>
    <name evidence="1" type="ORF">FB459_1918</name>
</gene>
<evidence type="ECO:0000313" key="2">
    <source>
        <dbReference type="Proteomes" id="UP000320806"/>
    </source>
</evidence>
<dbReference type="EMBL" id="VFMO01000001">
    <property type="protein sequence ID" value="TQJ14457.1"/>
    <property type="molecule type" value="Genomic_DNA"/>
</dbReference>
<evidence type="ECO:0000313" key="1">
    <source>
        <dbReference type="EMBL" id="TQJ14457.1"/>
    </source>
</evidence>